<evidence type="ECO:0000313" key="3">
    <source>
        <dbReference type="Proteomes" id="UP000004931"/>
    </source>
</evidence>
<feature type="transmembrane region" description="Helical" evidence="1">
    <location>
        <begin position="147"/>
        <end position="178"/>
    </location>
</feature>
<evidence type="ECO:0000256" key="1">
    <source>
        <dbReference type="SAM" id="Phobius"/>
    </source>
</evidence>
<feature type="transmembrane region" description="Helical" evidence="1">
    <location>
        <begin position="282"/>
        <end position="303"/>
    </location>
</feature>
<dbReference type="STRING" id="247633.GP2143_01990"/>
<dbReference type="eggNOG" id="ENOG50331WV">
    <property type="taxonomic scope" value="Bacteria"/>
</dbReference>
<keyword evidence="3" id="KW-1185">Reference proteome</keyword>
<reference evidence="2 3" key="1">
    <citation type="journal article" date="2010" name="J. Bacteriol.">
        <title>Genome sequence of the oligotrophic marine Gammaproteobacterium HTCC2143, isolated from the Oregon Coast.</title>
        <authorList>
            <person name="Oh H.M."/>
            <person name="Kang I."/>
            <person name="Ferriera S."/>
            <person name="Giovannoni S.J."/>
            <person name="Cho J.C."/>
        </authorList>
    </citation>
    <scope>NUCLEOTIDE SEQUENCE [LARGE SCALE GENOMIC DNA]</scope>
    <source>
        <strain evidence="2 3">HTCC2143</strain>
    </source>
</reference>
<protein>
    <submittedName>
        <fullName evidence="2">ABC transporter, permease protein, putative</fullName>
    </submittedName>
</protein>
<keyword evidence="1" id="KW-0472">Membrane</keyword>
<sequence length="312" mass="35514">MNNYLTLINREFREHRNAFVITPLVMMALVTAAMLFALTFMGSIGDFSYEKITHTQSDNTESHVSIQFDNNTSVMNNENKTMSSQYYDNQKIIDNGLYAIHSTFIVTAFFVVLFYLLGTLFNDRKDRSILFWKSMPVSELQTVTAKLFVGLIAIPLTYTLASWSIQLLYSIAAMVFASNLEHDPWLAIWPFLDLPRTFATQFGLIFIVGLWVLPLSAWLLTASALAKRSPFLVAIVPIVALIMVERLIFGTDYFIDWVGKNFAIESLTALASRSVEIDVSNYLATVIFGIVITHFLLTITVWLRNHRFEIDT</sequence>
<keyword evidence="1" id="KW-0812">Transmembrane</keyword>
<accession>A0YG25</accession>
<feature type="transmembrane region" description="Helical" evidence="1">
    <location>
        <begin position="20"/>
        <end position="41"/>
    </location>
</feature>
<comment type="caution">
    <text evidence="2">The sequence shown here is derived from an EMBL/GenBank/DDBJ whole genome shotgun (WGS) entry which is preliminary data.</text>
</comment>
<organism evidence="2 3">
    <name type="scientific">marine gamma proteobacterium HTCC2143</name>
    <dbReference type="NCBI Taxonomy" id="247633"/>
    <lineage>
        <taxon>Bacteria</taxon>
        <taxon>Pseudomonadati</taxon>
        <taxon>Pseudomonadota</taxon>
        <taxon>Gammaproteobacteria</taxon>
        <taxon>Cellvibrionales</taxon>
        <taxon>Spongiibacteraceae</taxon>
        <taxon>BD1-7 clade</taxon>
    </lineage>
</organism>
<feature type="transmembrane region" description="Helical" evidence="1">
    <location>
        <begin position="96"/>
        <end position="117"/>
    </location>
</feature>
<proteinExistence type="predicted"/>
<feature type="transmembrane region" description="Helical" evidence="1">
    <location>
        <begin position="198"/>
        <end position="219"/>
    </location>
</feature>
<dbReference type="OrthoDB" id="118685at2"/>
<dbReference type="AlphaFoldDB" id="A0YG25"/>
<evidence type="ECO:0000313" key="2">
    <source>
        <dbReference type="EMBL" id="EAW30275.1"/>
    </source>
</evidence>
<gene>
    <name evidence="2" type="ORF">GP2143_01990</name>
</gene>
<keyword evidence="1" id="KW-1133">Transmembrane helix</keyword>
<dbReference type="EMBL" id="AAVT01000009">
    <property type="protein sequence ID" value="EAW30275.1"/>
    <property type="molecule type" value="Genomic_DNA"/>
</dbReference>
<feature type="transmembrane region" description="Helical" evidence="1">
    <location>
        <begin position="231"/>
        <end position="249"/>
    </location>
</feature>
<dbReference type="Proteomes" id="UP000004931">
    <property type="component" value="Unassembled WGS sequence"/>
</dbReference>
<name>A0YG25_9GAMM</name>